<name>A0A3N2QRF2_9RHOB</name>
<comment type="caution">
    <text evidence="3">The sequence shown here is derived from an EMBL/GenBank/DDBJ whole genome shotgun (WGS) entry which is preliminary data.</text>
</comment>
<protein>
    <submittedName>
        <fullName evidence="3">DUF2892 domain-containing protein</fullName>
    </submittedName>
</protein>
<dbReference type="Proteomes" id="UP000268016">
    <property type="component" value="Unassembled WGS sequence"/>
</dbReference>
<evidence type="ECO:0000313" key="3">
    <source>
        <dbReference type="EMBL" id="ROT97787.1"/>
    </source>
</evidence>
<evidence type="ECO:0000256" key="1">
    <source>
        <dbReference type="SAM" id="Phobius"/>
    </source>
</evidence>
<organism evidence="3 4">
    <name type="scientific">Histidinibacterium lentulum</name>
    <dbReference type="NCBI Taxonomy" id="2480588"/>
    <lineage>
        <taxon>Bacteria</taxon>
        <taxon>Pseudomonadati</taxon>
        <taxon>Pseudomonadota</taxon>
        <taxon>Alphaproteobacteria</taxon>
        <taxon>Rhodobacterales</taxon>
        <taxon>Paracoccaceae</taxon>
        <taxon>Histidinibacterium</taxon>
    </lineage>
</organism>
<proteinExistence type="predicted"/>
<gene>
    <name evidence="3" type="ORF">EAT49_18465</name>
</gene>
<dbReference type="Pfam" id="PF11127">
    <property type="entry name" value="YgaP-like_TM"/>
    <property type="match status" value="1"/>
</dbReference>
<keyword evidence="1" id="KW-0472">Membrane</keyword>
<keyword evidence="1" id="KW-0812">Transmembrane</keyword>
<evidence type="ECO:0000259" key="2">
    <source>
        <dbReference type="Pfam" id="PF11127"/>
    </source>
</evidence>
<dbReference type="OrthoDB" id="9804804at2"/>
<dbReference type="InterPro" id="IPR021309">
    <property type="entry name" value="YgaP-like_TM"/>
</dbReference>
<accession>A0A3N2QRF2</accession>
<feature type="transmembrane region" description="Helical" evidence="1">
    <location>
        <begin position="12"/>
        <end position="31"/>
    </location>
</feature>
<feature type="domain" description="Inner membrane protein YgaP-like transmembrane" evidence="2">
    <location>
        <begin position="1"/>
        <end position="69"/>
    </location>
</feature>
<keyword evidence="4" id="KW-1185">Reference proteome</keyword>
<dbReference type="EMBL" id="RDRB01000011">
    <property type="protein sequence ID" value="ROT97787.1"/>
    <property type="molecule type" value="Genomic_DNA"/>
</dbReference>
<evidence type="ECO:0000313" key="4">
    <source>
        <dbReference type="Proteomes" id="UP000268016"/>
    </source>
</evidence>
<reference evidence="3 4" key="1">
    <citation type="submission" date="2018-10" db="EMBL/GenBank/DDBJ databases">
        <title>Histidinibacterium lentulum gen. nov., sp. nov., a marine bacterium from the culture broth of Picochlorum sp. 122.</title>
        <authorList>
            <person name="Wang G."/>
        </authorList>
    </citation>
    <scope>NUCLEOTIDE SEQUENCE [LARGE SCALE GENOMIC DNA]</scope>
    <source>
        <strain evidence="3 4">B17</strain>
    </source>
</reference>
<dbReference type="RefSeq" id="WP_123643795.1">
    <property type="nucleotide sequence ID" value="NZ_ML119091.1"/>
</dbReference>
<keyword evidence="1" id="KW-1133">Transmembrane helix</keyword>
<feature type="transmembrane region" description="Helical" evidence="1">
    <location>
        <begin position="37"/>
        <end position="61"/>
    </location>
</feature>
<dbReference type="AlphaFoldDB" id="A0A3N2QRF2"/>
<sequence>MTTNMGKIDRGLRLALAALLLIWAFATPWAASPLLHWIAVIVAGVFAVTSLAGNCPAYSIVGLNTCPRK</sequence>